<dbReference type="Gene3D" id="3.30.420.10">
    <property type="entry name" value="Ribonuclease H-like superfamily/Ribonuclease H"/>
    <property type="match status" value="1"/>
</dbReference>
<name>A0ABT2EQZ3_9BACT</name>
<proteinExistence type="predicted"/>
<dbReference type="InterPro" id="IPR038720">
    <property type="entry name" value="YprB_RNase_H-like_dom"/>
</dbReference>
<dbReference type="EMBL" id="JANUCP010000004">
    <property type="protein sequence ID" value="MCS3919856.1"/>
    <property type="molecule type" value="Genomic_DNA"/>
</dbReference>
<organism evidence="2 3">
    <name type="scientific">Candidatus Fervidibacter sacchari</name>
    <dbReference type="NCBI Taxonomy" id="1448929"/>
    <lineage>
        <taxon>Bacteria</taxon>
        <taxon>Candidatus Fervidibacterota</taxon>
        <taxon>Candidatus Fervidibacter</taxon>
    </lineage>
</organism>
<dbReference type="InterPro" id="IPR012337">
    <property type="entry name" value="RNaseH-like_sf"/>
</dbReference>
<dbReference type="SUPFAM" id="SSF53098">
    <property type="entry name" value="Ribonuclease H-like"/>
    <property type="match status" value="1"/>
</dbReference>
<dbReference type="PANTHER" id="PTHR38462">
    <property type="entry name" value="EXONUCLEASE-LIKE PROTEIN"/>
    <property type="match status" value="1"/>
</dbReference>
<evidence type="ECO:0000313" key="3">
    <source>
        <dbReference type="Proteomes" id="UP001204798"/>
    </source>
</evidence>
<dbReference type="RefSeq" id="WP_259096751.1">
    <property type="nucleotide sequence ID" value="NZ_CP130454.1"/>
</dbReference>
<dbReference type="Proteomes" id="UP001204798">
    <property type="component" value="Unassembled WGS sequence"/>
</dbReference>
<evidence type="ECO:0000259" key="1">
    <source>
        <dbReference type="Pfam" id="PF13482"/>
    </source>
</evidence>
<comment type="caution">
    <text evidence="2">The sequence shown here is derived from an EMBL/GenBank/DDBJ whole genome shotgun (WGS) entry which is preliminary data.</text>
</comment>
<dbReference type="InterPro" id="IPR036397">
    <property type="entry name" value="RNaseH_sf"/>
</dbReference>
<evidence type="ECO:0000313" key="2">
    <source>
        <dbReference type="EMBL" id="MCS3919856.1"/>
    </source>
</evidence>
<feature type="domain" description="YprB ribonuclease H-like" evidence="1">
    <location>
        <begin position="88"/>
        <end position="237"/>
    </location>
</feature>
<sequence>MLEATFLHLPGATREIEQRLWEAGILSWHDFLERYQSGTLPFPVRPEWFSLVQQSITHLAKGNVRFFAHLLPPSEHWRLYGPFRSQAVCLDIETTGLTAKDRVTVVGLYHNDRYEAFIDGINLEQLPDTLRCFSILVTFNGSDFDIPFLRRVFPHLLLPPVHLDVQALLKRLGIRGSQKVIEERLGFIRKEEVKGMTGVDAVVLWEAYLRGEQRALHRLLEYNREDVSKLKDLMDYAYRELCRQLGWGW</sequence>
<protein>
    <submittedName>
        <fullName evidence="2">Uncharacterized protein YprB with RNaseH-like and TPR domain</fullName>
    </submittedName>
</protein>
<dbReference type="Pfam" id="PF13482">
    <property type="entry name" value="RNase_H_2"/>
    <property type="match status" value="1"/>
</dbReference>
<gene>
    <name evidence="2" type="ORF">M2350_002273</name>
</gene>
<dbReference type="PANTHER" id="PTHR38462:SF1">
    <property type="entry name" value="YPRB RIBONUCLEASE H-LIKE DOMAIN-CONTAINING PROTEIN"/>
    <property type="match status" value="1"/>
</dbReference>
<accession>A0ABT2EQZ3</accession>
<keyword evidence="3" id="KW-1185">Reference proteome</keyword>
<reference evidence="2 3" key="1">
    <citation type="submission" date="2022-08" db="EMBL/GenBank/DDBJ databases">
        <title>Bacterial and archaeal communities from various locations to study Microbial Dark Matter (Phase II).</title>
        <authorList>
            <person name="Stepanauskas R."/>
        </authorList>
    </citation>
    <scope>NUCLEOTIDE SEQUENCE [LARGE SCALE GENOMIC DNA]</scope>
    <source>
        <strain evidence="2 3">PD1</strain>
    </source>
</reference>